<dbReference type="Gene3D" id="3.40.50.1000">
    <property type="entry name" value="HAD superfamily/HAD-like"/>
    <property type="match status" value="1"/>
</dbReference>
<dbReference type="InterPro" id="IPR023214">
    <property type="entry name" value="HAD_sf"/>
</dbReference>
<evidence type="ECO:0000313" key="1">
    <source>
        <dbReference type="EMBL" id="CUO58777.1"/>
    </source>
</evidence>
<dbReference type="Proteomes" id="UP000095706">
    <property type="component" value="Unassembled WGS sequence"/>
</dbReference>
<dbReference type="GO" id="GO:0016787">
    <property type="term" value="F:hydrolase activity"/>
    <property type="evidence" value="ECO:0007669"/>
    <property type="project" value="UniProtKB-KW"/>
</dbReference>
<dbReference type="SFLD" id="SFLDG01135">
    <property type="entry name" value="C1.5.6:_HAD__Beta-PGM__Phospha"/>
    <property type="match status" value="1"/>
</dbReference>
<name>A0A174GAX3_9FIRM</name>
<organism evidence="1 2">
    <name type="scientific">Fusicatenibacter saccharivorans</name>
    <dbReference type="NCBI Taxonomy" id="1150298"/>
    <lineage>
        <taxon>Bacteria</taxon>
        <taxon>Bacillati</taxon>
        <taxon>Bacillota</taxon>
        <taxon>Clostridia</taxon>
        <taxon>Lachnospirales</taxon>
        <taxon>Lachnospiraceae</taxon>
        <taxon>Fusicatenibacter</taxon>
    </lineage>
</organism>
<dbReference type="PRINTS" id="PR00413">
    <property type="entry name" value="HADHALOGNASE"/>
</dbReference>
<proteinExistence type="predicted"/>
<dbReference type="RefSeq" id="WP_055228121.1">
    <property type="nucleotide sequence ID" value="NZ_CAXSRP010000001.1"/>
</dbReference>
<dbReference type="PANTHER" id="PTHR18901:SF38">
    <property type="entry name" value="PSEUDOURIDINE-5'-PHOSPHATASE"/>
    <property type="match status" value="1"/>
</dbReference>
<protein>
    <submittedName>
        <fullName evidence="1">Phosphorylated carbohydrates phosphatase TM_1254</fullName>
        <ecNumber evidence="1">3.1.3.-</ecNumber>
    </submittedName>
</protein>
<keyword evidence="1" id="KW-0378">Hydrolase</keyword>
<accession>A0A174GAX3</accession>
<dbReference type="Gene3D" id="1.10.150.240">
    <property type="entry name" value="Putative phosphatase, domain 2"/>
    <property type="match status" value="1"/>
</dbReference>
<dbReference type="InterPro" id="IPR041492">
    <property type="entry name" value="HAD_2"/>
</dbReference>
<dbReference type="SFLD" id="SFLDG01129">
    <property type="entry name" value="C1.5:_HAD__Beta-PGM__Phosphata"/>
    <property type="match status" value="1"/>
</dbReference>
<dbReference type="PANTHER" id="PTHR18901">
    <property type="entry name" value="2-DEOXYGLUCOSE-6-PHOSPHATE PHOSPHATASE 2"/>
    <property type="match status" value="1"/>
</dbReference>
<sequence length="226" mass="25489">MIKAVLFDMDGILFDTEIIMKEGWQKAARELNFTLTEEHLSQMRGSALPRSRKLFEEWFHGQVTYDEGRAIRTAYLNDYIRRNGVPEKPGLHEFLSWLKEHSIKVAVATSTTRRVAEDYWKQSGIDQYIDASVCGDEVINSKPDPEIFLKAASLLKVPIAACIVAEDSINGLKAARAAGAISCMIPDLTPYTKELFPFCDYVSPSLLACKEILLQTPEADKLKSWK</sequence>
<evidence type="ECO:0000313" key="2">
    <source>
        <dbReference type="Proteomes" id="UP000095706"/>
    </source>
</evidence>
<reference evidence="1 2" key="1">
    <citation type="submission" date="2015-09" db="EMBL/GenBank/DDBJ databases">
        <authorList>
            <consortium name="Pathogen Informatics"/>
        </authorList>
    </citation>
    <scope>NUCLEOTIDE SEQUENCE [LARGE SCALE GENOMIC DNA]</scope>
    <source>
        <strain evidence="1 2">2789STDY5608849</strain>
    </source>
</reference>
<dbReference type="InterPro" id="IPR036412">
    <property type="entry name" value="HAD-like_sf"/>
</dbReference>
<dbReference type="SFLD" id="SFLDS00003">
    <property type="entry name" value="Haloacid_Dehalogenase"/>
    <property type="match status" value="1"/>
</dbReference>
<gene>
    <name evidence="1" type="ORF">ERS852406_02321</name>
</gene>
<dbReference type="AlphaFoldDB" id="A0A174GAX3"/>
<dbReference type="Pfam" id="PF13419">
    <property type="entry name" value="HAD_2"/>
    <property type="match status" value="1"/>
</dbReference>
<dbReference type="EC" id="3.1.3.-" evidence="1"/>
<dbReference type="InterPro" id="IPR023198">
    <property type="entry name" value="PGP-like_dom2"/>
</dbReference>
<dbReference type="SUPFAM" id="SSF56784">
    <property type="entry name" value="HAD-like"/>
    <property type="match status" value="1"/>
</dbReference>
<dbReference type="NCBIfam" id="TIGR01509">
    <property type="entry name" value="HAD-SF-IA-v3"/>
    <property type="match status" value="1"/>
</dbReference>
<dbReference type="InterPro" id="IPR006439">
    <property type="entry name" value="HAD-SF_hydro_IA"/>
</dbReference>
<dbReference type="EMBL" id="CYYV01000011">
    <property type="protein sequence ID" value="CUO58777.1"/>
    <property type="molecule type" value="Genomic_DNA"/>
</dbReference>